<evidence type="ECO:0000256" key="1">
    <source>
        <dbReference type="PROSITE-ProRule" id="PRU00339"/>
    </source>
</evidence>
<evidence type="ECO:0000313" key="2">
    <source>
        <dbReference type="EMBL" id="KGQ61561.1"/>
    </source>
</evidence>
<dbReference type="InterPro" id="IPR011990">
    <property type="entry name" value="TPR-like_helical_dom_sf"/>
</dbReference>
<reference evidence="2 3" key="1">
    <citation type="submission" date="2014-07" db="EMBL/GenBank/DDBJ databases">
        <title>Chaperone-usher fimbriae in a diverse selection of Gallibacterium genomes.</title>
        <authorList>
            <person name="Kudirkiene E."/>
            <person name="Bager R.J."/>
            <person name="Johnson T.J."/>
            <person name="Bojesen A.M."/>
        </authorList>
    </citation>
    <scope>NUCLEOTIDE SEQUENCE [LARGE SCALE GENOMIC DNA]</scope>
    <source>
        <strain evidence="2 3">4895</strain>
    </source>
</reference>
<dbReference type="Gene3D" id="1.25.40.10">
    <property type="entry name" value="Tetratricopeptide repeat domain"/>
    <property type="match status" value="1"/>
</dbReference>
<name>A0A0A2ZWZ2_9PAST</name>
<gene>
    <name evidence="2" type="ORF">IO48_07405</name>
</gene>
<protein>
    <submittedName>
        <fullName evidence="2">Recombinase XerC</fullName>
    </submittedName>
</protein>
<dbReference type="PROSITE" id="PS51257">
    <property type="entry name" value="PROKAR_LIPOPROTEIN"/>
    <property type="match status" value="1"/>
</dbReference>
<proteinExistence type="predicted"/>
<comment type="caution">
    <text evidence="2">The sequence shown here is derived from an EMBL/GenBank/DDBJ whole genome shotgun (WGS) entry which is preliminary data.</text>
</comment>
<dbReference type="InterPro" id="IPR019734">
    <property type="entry name" value="TPR_rpt"/>
</dbReference>
<dbReference type="SUPFAM" id="SSF48452">
    <property type="entry name" value="TPR-like"/>
    <property type="match status" value="1"/>
</dbReference>
<dbReference type="RefSeq" id="WP_013745688.1">
    <property type="nucleotide sequence ID" value="NZ_JPJQ01000033.1"/>
</dbReference>
<feature type="repeat" description="TPR" evidence="1">
    <location>
        <begin position="68"/>
        <end position="101"/>
    </location>
</feature>
<dbReference type="Pfam" id="PF16068">
    <property type="entry name" value="DUF4810"/>
    <property type="match status" value="1"/>
</dbReference>
<dbReference type="PROSITE" id="PS50005">
    <property type="entry name" value="TPR"/>
    <property type="match status" value="1"/>
</dbReference>
<accession>A0A0A2ZWZ2</accession>
<dbReference type="AlphaFoldDB" id="A0A0A2ZWZ2"/>
<sequence>MRNTKQIIIAMMGLLIVACSSNQNMYQWGGGAYASSVYTALTDESNPQEELKKLEEIVQNPEGKKIPPGLYAHMGLLYAKVGDTEKAFGFYQKEVELYPESRQFIEFISNK</sequence>
<dbReference type="InterPro" id="IPR014508">
    <property type="entry name" value="UCP020555_TPR-like"/>
</dbReference>
<keyword evidence="1" id="KW-0802">TPR repeat</keyword>
<dbReference type="EMBL" id="JPJQ01000033">
    <property type="protein sequence ID" value="KGQ61561.1"/>
    <property type="molecule type" value="Genomic_DNA"/>
</dbReference>
<evidence type="ECO:0000313" key="3">
    <source>
        <dbReference type="Proteomes" id="UP000030554"/>
    </source>
</evidence>
<dbReference type="PIRSF" id="PIRSF020555">
    <property type="entry name" value="UCP020555"/>
    <property type="match status" value="1"/>
</dbReference>
<dbReference type="Proteomes" id="UP000030554">
    <property type="component" value="Unassembled WGS sequence"/>
</dbReference>
<organism evidence="2 3">
    <name type="scientific">Gallibacterium anatis 4895</name>
    <dbReference type="NCBI Taxonomy" id="1396510"/>
    <lineage>
        <taxon>Bacteria</taxon>
        <taxon>Pseudomonadati</taxon>
        <taxon>Pseudomonadota</taxon>
        <taxon>Gammaproteobacteria</taxon>
        <taxon>Pasteurellales</taxon>
        <taxon>Pasteurellaceae</taxon>
        <taxon>Gallibacterium</taxon>
    </lineage>
</organism>